<dbReference type="PANTHER" id="PTHR23120">
    <property type="entry name" value="MAESTRO-RELATED HEAT DOMAIN-CONTAINING"/>
    <property type="match status" value="1"/>
</dbReference>
<sequence>MHRTHRRTLLLSVKDVIFEWQQAASNVLVAVGRRFINSVMEEILVKFQPGILPHFFVMQTLANLSLANARPPGQIGDKMCYPEKAAF</sequence>
<keyword evidence="3" id="KW-1185">Reference proteome</keyword>
<evidence type="ECO:0000313" key="2">
    <source>
        <dbReference type="EMBL" id="CAJ0940213.1"/>
    </source>
</evidence>
<accession>A0ABN9LEL5</accession>
<name>A0ABN9LEL5_9NEOB</name>
<gene>
    <name evidence="2" type="ORF">RIMI_LOCUS8374776</name>
</gene>
<reference evidence="2" key="1">
    <citation type="submission" date="2023-07" db="EMBL/GenBank/DDBJ databases">
        <authorList>
            <person name="Stuckert A."/>
        </authorList>
    </citation>
    <scope>NUCLEOTIDE SEQUENCE</scope>
</reference>
<proteinExistence type="predicted"/>
<dbReference type="EMBL" id="CAUEEQ010016568">
    <property type="protein sequence ID" value="CAJ0940213.1"/>
    <property type="molecule type" value="Genomic_DNA"/>
</dbReference>
<dbReference type="Proteomes" id="UP001176940">
    <property type="component" value="Unassembled WGS sequence"/>
</dbReference>
<comment type="caution">
    <text evidence="2">The sequence shown here is derived from an EMBL/GenBank/DDBJ whole genome shotgun (WGS) entry which is preliminary data.</text>
</comment>
<dbReference type="InterPro" id="IPR045206">
    <property type="entry name" value="Maestro_heat-like_prot"/>
</dbReference>
<dbReference type="Pfam" id="PF23221">
    <property type="entry name" value="HEAT_MROH2B_1st"/>
    <property type="match status" value="1"/>
</dbReference>
<feature type="domain" description="MROH2B-like N-terminal HEAT-repeats" evidence="1">
    <location>
        <begin position="11"/>
        <end position="69"/>
    </location>
</feature>
<evidence type="ECO:0000259" key="1">
    <source>
        <dbReference type="Pfam" id="PF23221"/>
    </source>
</evidence>
<organism evidence="2 3">
    <name type="scientific">Ranitomeya imitator</name>
    <name type="common">mimic poison frog</name>
    <dbReference type="NCBI Taxonomy" id="111125"/>
    <lineage>
        <taxon>Eukaryota</taxon>
        <taxon>Metazoa</taxon>
        <taxon>Chordata</taxon>
        <taxon>Craniata</taxon>
        <taxon>Vertebrata</taxon>
        <taxon>Euteleostomi</taxon>
        <taxon>Amphibia</taxon>
        <taxon>Batrachia</taxon>
        <taxon>Anura</taxon>
        <taxon>Neobatrachia</taxon>
        <taxon>Hyloidea</taxon>
        <taxon>Dendrobatidae</taxon>
        <taxon>Dendrobatinae</taxon>
        <taxon>Ranitomeya</taxon>
    </lineage>
</organism>
<evidence type="ECO:0000313" key="3">
    <source>
        <dbReference type="Proteomes" id="UP001176940"/>
    </source>
</evidence>
<dbReference type="PANTHER" id="PTHR23120:SF0">
    <property type="entry name" value="MAESTRO HEAT-LIKE REPEAT FAMILY MEMBER 1"/>
    <property type="match status" value="1"/>
</dbReference>
<dbReference type="InterPro" id="IPR056282">
    <property type="entry name" value="MROH2B-like_N_HEAT"/>
</dbReference>
<protein>
    <recommendedName>
        <fullName evidence="1">MROH2B-like N-terminal HEAT-repeats domain-containing protein</fullName>
    </recommendedName>
</protein>